<dbReference type="RefSeq" id="WP_254167451.1">
    <property type="nucleotide sequence ID" value="NZ_JAHESF010000026.1"/>
</dbReference>
<dbReference type="GO" id="GO:0003677">
    <property type="term" value="F:DNA binding"/>
    <property type="evidence" value="ECO:0007669"/>
    <property type="project" value="InterPro"/>
</dbReference>
<dbReference type="Gene3D" id="1.10.260.40">
    <property type="entry name" value="lambda repressor-like DNA-binding domains"/>
    <property type="match status" value="1"/>
</dbReference>
<gene>
    <name evidence="1" type="ORF">KK083_21410</name>
</gene>
<dbReference type="SUPFAM" id="SSF47413">
    <property type="entry name" value="lambda repressor-like DNA-binding domains"/>
    <property type="match status" value="1"/>
</dbReference>
<dbReference type="InterPro" id="IPR010982">
    <property type="entry name" value="Lambda_DNA-bd_dom_sf"/>
</dbReference>
<dbReference type="CDD" id="cd00093">
    <property type="entry name" value="HTH_XRE"/>
    <property type="match status" value="1"/>
</dbReference>
<dbReference type="Pfam" id="PF13560">
    <property type="entry name" value="HTH_31"/>
    <property type="match status" value="1"/>
</dbReference>
<dbReference type="AlphaFoldDB" id="A0AAP2DN85"/>
<evidence type="ECO:0000313" key="1">
    <source>
        <dbReference type="EMBL" id="MBT1699470.1"/>
    </source>
</evidence>
<accession>A0AAP2DN85</accession>
<name>A0AAP2DN85_9BACT</name>
<comment type="caution">
    <text evidence="1">The sequence shown here is derived from an EMBL/GenBank/DDBJ whole genome shotgun (WGS) entry which is preliminary data.</text>
</comment>
<evidence type="ECO:0000313" key="2">
    <source>
        <dbReference type="Proteomes" id="UP001319200"/>
    </source>
</evidence>
<keyword evidence="2" id="KW-1185">Reference proteome</keyword>
<protein>
    <submittedName>
        <fullName evidence="1">Helix-turn-helix domain-containing protein</fullName>
    </submittedName>
</protein>
<dbReference type="EMBL" id="JAHESF010000026">
    <property type="protein sequence ID" value="MBT1699470.1"/>
    <property type="molecule type" value="Genomic_DNA"/>
</dbReference>
<dbReference type="Proteomes" id="UP001319200">
    <property type="component" value="Unassembled WGS sequence"/>
</dbReference>
<sequence length="81" mass="9109">MPKEFNRKMYLQTFGAKLRSLRLSRNINVAVVVREVKISPAELILAEKGRADLYADKLASLCMFYGADPSEMLKGLPGFDD</sequence>
<dbReference type="InterPro" id="IPR001387">
    <property type="entry name" value="Cro/C1-type_HTH"/>
</dbReference>
<organism evidence="1 2">
    <name type="scientific">Chryseosolibacter histidini</name>
    <dbReference type="NCBI Taxonomy" id="2782349"/>
    <lineage>
        <taxon>Bacteria</taxon>
        <taxon>Pseudomonadati</taxon>
        <taxon>Bacteroidota</taxon>
        <taxon>Cytophagia</taxon>
        <taxon>Cytophagales</taxon>
        <taxon>Chryseotaleaceae</taxon>
        <taxon>Chryseosolibacter</taxon>
    </lineage>
</organism>
<proteinExistence type="predicted"/>
<reference evidence="1 2" key="1">
    <citation type="submission" date="2021-05" db="EMBL/GenBank/DDBJ databases">
        <title>A Polyphasic approach of four new species of the genus Ohtaekwangia: Ohtaekwangia histidinii sp. nov., Ohtaekwangia cretensis sp. nov., Ohtaekwangia indiensis sp. nov., Ohtaekwangia reichenbachii sp. nov. from diverse environment.</title>
        <authorList>
            <person name="Octaviana S."/>
        </authorList>
    </citation>
    <scope>NUCLEOTIDE SEQUENCE [LARGE SCALE GENOMIC DNA]</scope>
    <source>
        <strain evidence="1 2">PWU4</strain>
    </source>
</reference>